<dbReference type="EMBL" id="QQAZ01000001">
    <property type="protein sequence ID" value="RDI55332.1"/>
    <property type="molecule type" value="Genomic_DNA"/>
</dbReference>
<dbReference type="NCBIfam" id="TIGR03930">
    <property type="entry name" value="WXG100_ESAT6"/>
    <property type="match status" value="1"/>
</dbReference>
<gene>
    <name evidence="2" type="ORF">DFR68_101165</name>
</gene>
<accession>A0A370HEA0</accession>
<dbReference type="AlphaFoldDB" id="A0A370HEA0"/>
<evidence type="ECO:0000313" key="3">
    <source>
        <dbReference type="Proteomes" id="UP000255355"/>
    </source>
</evidence>
<proteinExistence type="inferred from homology"/>
<reference evidence="2 3" key="1">
    <citation type="submission" date="2018-07" db="EMBL/GenBank/DDBJ databases">
        <title>Genomic Encyclopedia of Type Strains, Phase IV (KMG-IV): sequencing the most valuable type-strain genomes for metagenomic binning, comparative biology and taxonomic classification.</title>
        <authorList>
            <person name="Goeker M."/>
        </authorList>
    </citation>
    <scope>NUCLEOTIDE SEQUENCE [LARGE SCALE GENOMIC DNA]</scope>
    <source>
        <strain evidence="2 3">DSM 44952</strain>
    </source>
</reference>
<dbReference type="SUPFAM" id="SSF140453">
    <property type="entry name" value="EsxAB dimer-like"/>
    <property type="match status" value="1"/>
</dbReference>
<dbReference type="InterPro" id="IPR036689">
    <property type="entry name" value="ESAT-6-like_sf"/>
</dbReference>
<dbReference type="Proteomes" id="UP000255355">
    <property type="component" value="Unassembled WGS sequence"/>
</dbReference>
<keyword evidence="3" id="KW-1185">Reference proteome</keyword>
<dbReference type="Gene3D" id="1.10.287.1060">
    <property type="entry name" value="ESAT-6-like"/>
    <property type="match status" value="1"/>
</dbReference>
<dbReference type="InterPro" id="IPR010310">
    <property type="entry name" value="T7SS_ESAT-6-like"/>
</dbReference>
<organism evidence="2 3">
    <name type="scientific">Nocardia mexicana</name>
    <dbReference type="NCBI Taxonomy" id="279262"/>
    <lineage>
        <taxon>Bacteria</taxon>
        <taxon>Bacillati</taxon>
        <taxon>Actinomycetota</taxon>
        <taxon>Actinomycetes</taxon>
        <taxon>Mycobacteriales</taxon>
        <taxon>Nocardiaceae</taxon>
        <taxon>Nocardia</taxon>
    </lineage>
</organism>
<name>A0A370HEA0_9NOCA</name>
<evidence type="ECO:0000256" key="1">
    <source>
        <dbReference type="RuleBase" id="RU362001"/>
    </source>
</evidence>
<dbReference type="Pfam" id="PF06013">
    <property type="entry name" value="WXG100"/>
    <property type="match status" value="1"/>
</dbReference>
<sequence length="93" mass="10085">MFGDAVGVQTSGIDKVVSDMETSIQNLRQSVNAVDAACDEVRAGWKGNAHDAFKKTMDDWDAESTELNQRLNALSQAVTSGKKELVSMDDTSF</sequence>
<protein>
    <recommendedName>
        <fullName evidence="1">ESAT-6-like protein</fullName>
    </recommendedName>
</protein>
<evidence type="ECO:0000313" key="2">
    <source>
        <dbReference type="EMBL" id="RDI55332.1"/>
    </source>
</evidence>
<comment type="caution">
    <text evidence="2">The sequence shown here is derived from an EMBL/GenBank/DDBJ whole genome shotgun (WGS) entry which is preliminary data.</text>
</comment>
<comment type="similarity">
    <text evidence="1">Belongs to the WXG100 family.</text>
</comment>
<dbReference type="STRING" id="1210089.GCA_001613165_02180"/>